<dbReference type="EC" id="2.8.4.3" evidence="8 9"/>
<dbReference type="GO" id="GO:0035597">
    <property type="term" value="F:tRNA-2-methylthio-N(6)-dimethylallyladenosine(37) synthase activity"/>
    <property type="evidence" value="ECO:0007669"/>
    <property type="project" value="UniProtKB-EC"/>
</dbReference>
<dbReference type="PANTHER" id="PTHR43020:SF2">
    <property type="entry name" value="MITOCHONDRIAL TRNA METHYLTHIOTRANSFERASE CDK5RAP1"/>
    <property type="match status" value="1"/>
</dbReference>
<evidence type="ECO:0000259" key="11">
    <source>
        <dbReference type="PROSITE" id="PS51449"/>
    </source>
</evidence>
<dbReference type="Gene3D" id="3.40.50.12160">
    <property type="entry name" value="Methylthiotransferase, N-terminal domain"/>
    <property type="match status" value="1"/>
</dbReference>
<keyword evidence="9" id="KW-0963">Cytoplasm</keyword>
<dbReference type="PROSITE" id="PS01278">
    <property type="entry name" value="MTTASE_RADICAL"/>
    <property type="match status" value="1"/>
</dbReference>
<dbReference type="SFLD" id="SFLDS00029">
    <property type="entry name" value="Radical_SAM"/>
    <property type="match status" value="1"/>
</dbReference>
<dbReference type="InterPro" id="IPR023404">
    <property type="entry name" value="rSAM_horseshoe"/>
</dbReference>
<evidence type="ECO:0000256" key="8">
    <source>
        <dbReference type="ARBA" id="ARBA00033765"/>
    </source>
</evidence>
<dbReference type="PROSITE" id="PS51918">
    <property type="entry name" value="RADICAL_SAM"/>
    <property type="match status" value="1"/>
</dbReference>
<feature type="binding site" evidence="9">
    <location>
        <position position="179"/>
    </location>
    <ligand>
        <name>[4Fe-4S] cluster</name>
        <dbReference type="ChEBI" id="CHEBI:49883"/>
        <label>2</label>
        <note>4Fe-4S-S-AdoMet</note>
    </ligand>
</feature>
<dbReference type="InterPro" id="IPR020612">
    <property type="entry name" value="Methylthiotransferase_CS"/>
</dbReference>
<evidence type="ECO:0000256" key="2">
    <source>
        <dbReference type="ARBA" id="ARBA00022485"/>
    </source>
</evidence>
<feature type="domain" description="TRAM" evidence="10">
    <location>
        <begin position="414"/>
        <end position="477"/>
    </location>
</feature>
<dbReference type="InterPro" id="IPR058240">
    <property type="entry name" value="rSAM_sf"/>
</dbReference>
<dbReference type="InterPro" id="IPR013848">
    <property type="entry name" value="Methylthiotransferase_N"/>
</dbReference>
<feature type="binding site" evidence="9">
    <location>
        <position position="33"/>
    </location>
    <ligand>
        <name>[4Fe-4S] cluster</name>
        <dbReference type="ChEBI" id="CHEBI:49883"/>
        <label>1</label>
    </ligand>
</feature>
<dbReference type="InterPro" id="IPR007197">
    <property type="entry name" value="rSAM"/>
</dbReference>
<evidence type="ECO:0000256" key="1">
    <source>
        <dbReference type="ARBA" id="ARBA00003234"/>
    </source>
</evidence>
<evidence type="ECO:0000256" key="5">
    <source>
        <dbReference type="ARBA" id="ARBA00022723"/>
    </source>
</evidence>
<dbReference type="InterPro" id="IPR005839">
    <property type="entry name" value="Methylthiotransferase"/>
</dbReference>
<comment type="caution">
    <text evidence="13">The sequence shown here is derived from an EMBL/GenBank/DDBJ whole genome shotgun (WGS) entry which is preliminary data.</text>
</comment>
<dbReference type="SFLD" id="SFLDG01061">
    <property type="entry name" value="methylthiotransferase"/>
    <property type="match status" value="1"/>
</dbReference>
<dbReference type="Pfam" id="PF01938">
    <property type="entry name" value="TRAM"/>
    <property type="match status" value="1"/>
</dbReference>
<dbReference type="InterPro" id="IPR038135">
    <property type="entry name" value="Methylthiotransferase_N_sf"/>
</dbReference>
<comment type="catalytic activity">
    <reaction evidence="9">
        <text>N(6)-dimethylallyladenosine(37) in tRNA + (sulfur carrier)-SH + AH2 + 2 S-adenosyl-L-methionine = 2-methylsulfanyl-N(6)-dimethylallyladenosine(37) in tRNA + (sulfur carrier)-H + 5'-deoxyadenosine + L-methionine + A + S-adenosyl-L-homocysteine + 2 H(+)</text>
        <dbReference type="Rhea" id="RHEA:37067"/>
        <dbReference type="Rhea" id="RHEA-COMP:10375"/>
        <dbReference type="Rhea" id="RHEA-COMP:10376"/>
        <dbReference type="Rhea" id="RHEA-COMP:14737"/>
        <dbReference type="Rhea" id="RHEA-COMP:14739"/>
        <dbReference type="ChEBI" id="CHEBI:13193"/>
        <dbReference type="ChEBI" id="CHEBI:15378"/>
        <dbReference type="ChEBI" id="CHEBI:17319"/>
        <dbReference type="ChEBI" id="CHEBI:17499"/>
        <dbReference type="ChEBI" id="CHEBI:29917"/>
        <dbReference type="ChEBI" id="CHEBI:57844"/>
        <dbReference type="ChEBI" id="CHEBI:57856"/>
        <dbReference type="ChEBI" id="CHEBI:59789"/>
        <dbReference type="ChEBI" id="CHEBI:64428"/>
        <dbReference type="ChEBI" id="CHEBI:74415"/>
        <dbReference type="ChEBI" id="CHEBI:74417"/>
        <dbReference type="EC" id="2.8.4.3"/>
    </reaction>
</comment>
<dbReference type="EMBL" id="JBHULK010000003">
    <property type="protein sequence ID" value="MFD2535516.1"/>
    <property type="molecule type" value="Genomic_DNA"/>
</dbReference>
<dbReference type="SFLD" id="SFLDF00413">
    <property type="entry name" value="CDK5RAP1"/>
    <property type="match status" value="1"/>
</dbReference>
<accession>A0ABW5JUQ6</accession>
<dbReference type="PROSITE" id="PS51449">
    <property type="entry name" value="MTTASE_N"/>
    <property type="match status" value="1"/>
</dbReference>
<dbReference type="InterPro" id="IPR006638">
    <property type="entry name" value="Elp3/MiaA/NifB-like_rSAM"/>
</dbReference>
<reference evidence="14" key="1">
    <citation type="journal article" date="2019" name="Int. J. Syst. Evol. Microbiol.">
        <title>The Global Catalogue of Microorganisms (GCM) 10K type strain sequencing project: providing services to taxonomists for standard genome sequencing and annotation.</title>
        <authorList>
            <consortium name="The Broad Institute Genomics Platform"/>
            <consortium name="The Broad Institute Genome Sequencing Center for Infectious Disease"/>
            <person name="Wu L."/>
            <person name="Ma J."/>
        </authorList>
    </citation>
    <scope>NUCLEOTIDE SEQUENCE [LARGE SCALE GENOMIC DNA]</scope>
    <source>
        <strain evidence="14">KCTC 42903</strain>
    </source>
</reference>
<evidence type="ECO:0000256" key="3">
    <source>
        <dbReference type="ARBA" id="ARBA00022679"/>
    </source>
</evidence>
<evidence type="ECO:0000256" key="6">
    <source>
        <dbReference type="ARBA" id="ARBA00023004"/>
    </source>
</evidence>
<dbReference type="PROSITE" id="PS50926">
    <property type="entry name" value="TRAM"/>
    <property type="match status" value="1"/>
</dbReference>
<comment type="cofactor">
    <cofactor evidence="9">
        <name>[4Fe-4S] cluster</name>
        <dbReference type="ChEBI" id="CHEBI:49883"/>
    </cofactor>
    <text evidence="9">Binds 2 [4Fe-4S] clusters. One cluster is coordinated with 3 cysteines and an exchangeable S-adenosyl-L-methionine.</text>
</comment>
<keyword evidence="3 9" id="KW-0808">Transferase</keyword>
<dbReference type="PANTHER" id="PTHR43020">
    <property type="entry name" value="CDK5 REGULATORY SUBUNIT-ASSOCIATED PROTEIN 1"/>
    <property type="match status" value="1"/>
</dbReference>
<dbReference type="CDD" id="cd01335">
    <property type="entry name" value="Radical_SAM"/>
    <property type="match status" value="1"/>
</dbReference>
<protein>
    <recommendedName>
        <fullName evidence="8 9">tRNA-2-methylthio-N(6)-dimethylallyladenosine synthase</fullName>
        <ecNumber evidence="8 9">2.8.4.3</ecNumber>
    </recommendedName>
    <alternativeName>
        <fullName evidence="9">(Dimethylallyl)adenosine tRNA methylthiotransferase MiaB</fullName>
    </alternativeName>
    <alternativeName>
        <fullName evidence="9">tRNA-i(6)A37 methylthiotransferase</fullName>
    </alternativeName>
</protein>
<dbReference type="Gene3D" id="3.80.30.20">
    <property type="entry name" value="tm_1862 like domain"/>
    <property type="match status" value="1"/>
</dbReference>
<dbReference type="Proteomes" id="UP001597441">
    <property type="component" value="Unassembled WGS sequence"/>
</dbReference>
<comment type="subcellular location">
    <subcellularLocation>
        <location evidence="9">Cytoplasm</location>
    </subcellularLocation>
</comment>
<dbReference type="NCBIfam" id="TIGR00089">
    <property type="entry name" value="MiaB/RimO family radical SAM methylthiotransferase"/>
    <property type="match status" value="1"/>
</dbReference>
<dbReference type="NCBIfam" id="TIGR01574">
    <property type="entry name" value="miaB-methiolase"/>
    <property type="match status" value="1"/>
</dbReference>
<evidence type="ECO:0000256" key="4">
    <source>
        <dbReference type="ARBA" id="ARBA00022691"/>
    </source>
</evidence>
<organism evidence="13 14">
    <name type="scientific">Gelatiniphilus marinus</name>
    <dbReference type="NCBI Taxonomy" id="1759464"/>
    <lineage>
        <taxon>Bacteria</taxon>
        <taxon>Pseudomonadati</taxon>
        <taxon>Bacteroidota</taxon>
        <taxon>Flavobacteriia</taxon>
        <taxon>Flavobacteriales</taxon>
        <taxon>Flavobacteriaceae</taxon>
        <taxon>Gelatiniphilus</taxon>
    </lineage>
</organism>
<dbReference type="InterPro" id="IPR002792">
    <property type="entry name" value="TRAM_dom"/>
</dbReference>
<keyword evidence="14" id="KW-1185">Reference proteome</keyword>
<dbReference type="HAMAP" id="MF_01864">
    <property type="entry name" value="tRNA_metthiotr_MiaB"/>
    <property type="match status" value="1"/>
</dbReference>
<feature type="binding site" evidence="9">
    <location>
        <position position="183"/>
    </location>
    <ligand>
        <name>[4Fe-4S] cluster</name>
        <dbReference type="ChEBI" id="CHEBI:49883"/>
        <label>2</label>
        <note>4Fe-4S-S-AdoMet</note>
    </ligand>
</feature>
<name>A0ABW5JUQ6_9FLAO</name>
<sequence>MEKIIDESKQGESLVLEQKKENTRKLFIESYGCSMNFSDSEIVASILTKEGFNTTQKLEDADLVLVNTCSIRDKAEQTIRKRLEKYNAVKRDNNPKMKVGVLGCMAERLKTKFLEEEKIVDLVVGPDAYKDLPNLLAEVEEGRDAINVILSKEETYGDISPVRLNSNGVTAFVSITRGCDNMCTFCVVPFTRGRERSRDPQSIIEEINDLWNKGYKEITLLGQNVDSYLWYGGGLKKDFDKASELQKATAISFSNLLELCAKAQPKMRIRFSTSNPQDLTLDVIETMAKYNNICNHIHLPVQSGSNRILKAMNRLHTREEYMELIDNIRRIIPDCAISQDMIVGFPTETEADFNETISLMEYVKYNFGYMFTYSERPGTMAGRNMEDDIPEPVKKRRLQDIVDLQREHSEIRTKEWLNKTVEVLIEKESKKSDAQWSGRTQQNIVCVFPKGDFKVGDFVNVKVTDCTSATLIGEAISPS</sequence>
<evidence type="ECO:0000313" key="13">
    <source>
        <dbReference type="EMBL" id="MFD2535516.1"/>
    </source>
</evidence>
<feature type="domain" description="Radical SAM core" evidence="12">
    <location>
        <begin position="165"/>
        <end position="412"/>
    </location>
</feature>
<evidence type="ECO:0000313" key="14">
    <source>
        <dbReference type="Proteomes" id="UP001597441"/>
    </source>
</evidence>
<comment type="subunit">
    <text evidence="9">Monomer.</text>
</comment>
<dbReference type="SUPFAM" id="SSF102114">
    <property type="entry name" value="Radical SAM enzymes"/>
    <property type="match status" value="1"/>
</dbReference>
<feature type="domain" description="MTTase N-terminal" evidence="11">
    <location>
        <begin position="24"/>
        <end position="141"/>
    </location>
</feature>
<evidence type="ECO:0000256" key="7">
    <source>
        <dbReference type="ARBA" id="ARBA00023014"/>
    </source>
</evidence>
<dbReference type="Pfam" id="PF04055">
    <property type="entry name" value="Radical_SAM"/>
    <property type="match status" value="1"/>
</dbReference>
<keyword evidence="6 9" id="KW-0408">Iron</keyword>
<comment type="similarity">
    <text evidence="9">Belongs to the methylthiotransferase family. MiaB subfamily.</text>
</comment>
<dbReference type="RefSeq" id="WP_388018131.1">
    <property type="nucleotide sequence ID" value="NZ_JBHUDT010000003.1"/>
</dbReference>
<feature type="binding site" evidence="9">
    <location>
        <position position="69"/>
    </location>
    <ligand>
        <name>[4Fe-4S] cluster</name>
        <dbReference type="ChEBI" id="CHEBI:49883"/>
        <label>1</label>
    </ligand>
</feature>
<keyword evidence="4 9" id="KW-0949">S-adenosyl-L-methionine</keyword>
<keyword evidence="2 9" id="KW-0004">4Fe-4S</keyword>
<proteinExistence type="inferred from homology"/>
<evidence type="ECO:0000256" key="9">
    <source>
        <dbReference type="HAMAP-Rule" id="MF_01864"/>
    </source>
</evidence>
<feature type="binding site" evidence="9">
    <location>
        <position position="186"/>
    </location>
    <ligand>
        <name>[4Fe-4S] cluster</name>
        <dbReference type="ChEBI" id="CHEBI:49883"/>
        <label>2</label>
        <note>4Fe-4S-S-AdoMet</note>
    </ligand>
</feature>
<evidence type="ECO:0000259" key="10">
    <source>
        <dbReference type="PROSITE" id="PS50926"/>
    </source>
</evidence>
<keyword evidence="7 9" id="KW-0411">Iron-sulfur</keyword>
<dbReference type="SMART" id="SM00729">
    <property type="entry name" value="Elp3"/>
    <property type="match status" value="1"/>
</dbReference>
<dbReference type="SFLD" id="SFLDF00273">
    <property type="entry name" value="(dimethylallyl)adenosine_tRNA"/>
    <property type="match status" value="1"/>
</dbReference>
<dbReference type="Pfam" id="PF00919">
    <property type="entry name" value="UPF0004"/>
    <property type="match status" value="1"/>
</dbReference>
<evidence type="ECO:0000259" key="12">
    <source>
        <dbReference type="PROSITE" id="PS51918"/>
    </source>
</evidence>
<keyword evidence="9" id="KW-0819">tRNA processing</keyword>
<keyword evidence="5 9" id="KW-0479">Metal-binding</keyword>
<comment type="function">
    <text evidence="1 9">Catalyzes the methylthiolation of N6-(dimethylallyl)adenosine (i(6)A), leading to the formation of 2-methylthio-N6-(dimethylallyl)adenosine (ms(2)i(6)A) at position 37 in tRNAs that read codons beginning with uridine.</text>
</comment>
<dbReference type="SFLD" id="SFLDG01082">
    <property type="entry name" value="B12-binding_domain_containing"/>
    <property type="match status" value="1"/>
</dbReference>
<gene>
    <name evidence="9 13" type="primary">miaB</name>
    <name evidence="13" type="ORF">ACFSQS_10425</name>
</gene>
<feature type="binding site" evidence="9">
    <location>
        <position position="104"/>
    </location>
    <ligand>
        <name>[4Fe-4S] cluster</name>
        <dbReference type="ChEBI" id="CHEBI:49883"/>
        <label>1</label>
    </ligand>
</feature>
<dbReference type="InterPro" id="IPR006463">
    <property type="entry name" value="MiaB_methiolase"/>
</dbReference>